<evidence type="ECO:0000313" key="3">
    <source>
        <dbReference type="Proteomes" id="UP001283341"/>
    </source>
</evidence>
<dbReference type="Proteomes" id="UP001283341">
    <property type="component" value="Unassembled WGS sequence"/>
</dbReference>
<reference evidence="2" key="2">
    <citation type="submission" date="2023-06" db="EMBL/GenBank/DDBJ databases">
        <authorList>
            <consortium name="Lawrence Berkeley National Laboratory"/>
            <person name="Haridas S."/>
            <person name="Hensen N."/>
            <person name="Bonometti L."/>
            <person name="Westerberg I."/>
            <person name="Brannstrom I.O."/>
            <person name="Guillou S."/>
            <person name="Cros-Aarteil S."/>
            <person name="Calhoun S."/>
            <person name="Kuo A."/>
            <person name="Mondo S."/>
            <person name="Pangilinan J."/>
            <person name="Riley R."/>
            <person name="Labutti K."/>
            <person name="Andreopoulos B."/>
            <person name="Lipzen A."/>
            <person name="Chen C."/>
            <person name="Yanf M."/>
            <person name="Daum C."/>
            <person name="Ng V."/>
            <person name="Clum A."/>
            <person name="Steindorff A."/>
            <person name="Ohm R."/>
            <person name="Martin F."/>
            <person name="Silar P."/>
            <person name="Natvig D."/>
            <person name="Lalanne C."/>
            <person name="Gautier V."/>
            <person name="Ament-Velasquez S.L."/>
            <person name="Kruys A."/>
            <person name="Hutchinson M.I."/>
            <person name="Powell A.J."/>
            <person name="Barry K."/>
            <person name="Miller A.N."/>
            <person name="Grigoriev I.V."/>
            <person name="Debuchy R."/>
            <person name="Gladieux P."/>
            <person name="Thoren M.H."/>
            <person name="Johannesson H."/>
        </authorList>
    </citation>
    <scope>NUCLEOTIDE SEQUENCE</scope>
    <source>
        <strain evidence="2">CBS 118394</strain>
    </source>
</reference>
<sequence>MIITWVLLLILASSIAAFRLPDGLANGLYRAYNNDKEEEIIEYLGVVNTTLSNTLEERNHDILRHAPDSHGPERRDFHKRWQSKCGCGIHLDHGDTDRAVQELKDSASHGGIIFDKPESAVFVWYNSVVAFVCWGPSWTFIRDIAQACSFITKKCDWYVAGSANYFWDGMVEGQLNDAMTPGDMGYMSNRATQICENEWASPLYSFPEAPFTDWTCDLC</sequence>
<evidence type="ECO:0000313" key="2">
    <source>
        <dbReference type="EMBL" id="KAK3314424.1"/>
    </source>
</evidence>
<dbReference type="EMBL" id="JAUEDM010000007">
    <property type="protein sequence ID" value="KAK3314424.1"/>
    <property type="molecule type" value="Genomic_DNA"/>
</dbReference>
<evidence type="ECO:0000256" key="1">
    <source>
        <dbReference type="SAM" id="SignalP"/>
    </source>
</evidence>
<reference evidence="2" key="1">
    <citation type="journal article" date="2023" name="Mol. Phylogenet. Evol.">
        <title>Genome-scale phylogeny and comparative genomics of the fungal order Sordariales.</title>
        <authorList>
            <person name="Hensen N."/>
            <person name="Bonometti L."/>
            <person name="Westerberg I."/>
            <person name="Brannstrom I.O."/>
            <person name="Guillou S."/>
            <person name="Cros-Aarteil S."/>
            <person name="Calhoun S."/>
            <person name="Haridas S."/>
            <person name="Kuo A."/>
            <person name="Mondo S."/>
            <person name="Pangilinan J."/>
            <person name="Riley R."/>
            <person name="LaButti K."/>
            <person name="Andreopoulos B."/>
            <person name="Lipzen A."/>
            <person name="Chen C."/>
            <person name="Yan M."/>
            <person name="Daum C."/>
            <person name="Ng V."/>
            <person name="Clum A."/>
            <person name="Steindorff A."/>
            <person name="Ohm R.A."/>
            <person name="Martin F."/>
            <person name="Silar P."/>
            <person name="Natvig D.O."/>
            <person name="Lalanne C."/>
            <person name="Gautier V."/>
            <person name="Ament-Velasquez S.L."/>
            <person name="Kruys A."/>
            <person name="Hutchinson M.I."/>
            <person name="Powell A.J."/>
            <person name="Barry K."/>
            <person name="Miller A.N."/>
            <person name="Grigoriev I.V."/>
            <person name="Debuchy R."/>
            <person name="Gladieux P."/>
            <person name="Hiltunen Thoren M."/>
            <person name="Johannesson H."/>
        </authorList>
    </citation>
    <scope>NUCLEOTIDE SEQUENCE</scope>
    <source>
        <strain evidence="2">CBS 118394</strain>
    </source>
</reference>
<keyword evidence="3" id="KW-1185">Reference proteome</keyword>
<gene>
    <name evidence="2" type="ORF">B0H66DRAFT_631173</name>
</gene>
<keyword evidence="1" id="KW-0732">Signal</keyword>
<comment type="caution">
    <text evidence="2">The sequence shown here is derived from an EMBL/GenBank/DDBJ whole genome shotgun (WGS) entry which is preliminary data.</text>
</comment>
<accession>A0AAE0HX06</accession>
<feature type="signal peptide" evidence="1">
    <location>
        <begin position="1"/>
        <end position="17"/>
    </location>
</feature>
<feature type="chain" id="PRO_5042277414" evidence="1">
    <location>
        <begin position="18"/>
        <end position="219"/>
    </location>
</feature>
<organism evidence="2 3">
    <name type="scientific">Apodospora peruviana</name>
    <dbReference type="NCBI Taxonomy" id="516989"/>
    <lineage>
        <taxon>Eukaryota</taxon>
        <taxon>Fungi</taxon>
        <taxon>Dikarya</taxon>
        <taxon>Ascomycota</taxon>
        <taxon>Pezizomycotina</taxon>
        <taxon>Sordariomycetes</taxon>
        <taxon>Sordariomycetidae</taxon>
        <taxon>Sordariales</taxon>
        <taxon>Lasiosphaeriaceae</taxon>
        <taxon>Apodospora</taxon>
    </lineage>
</organism>
<dbReference type="AlphaFoldDB" id="A0AAE0HX06"/>
<proteinExistence type="predicted"/>
<protein>
    <submittedName>
        <fullName evidence="2">Uncharacterized protein</fullName>
    </submittedName>
</protein>
<name>A0AAE0HX06_9PEZI</name>